<comment type="catalytic activity">
    <reaction evidence="4">
        <text>a 1-acyl-sn-glycero-3-phosphate + an acyl-CoA = a 1,2-diacyl-sn-glycero-3-phosphate + CoA</text>
        <dbReference type="Rhea" id="RHEA:19709"/>
        <dbReference type="ChEBI" id="CHEBI:57287"/>
        <dbReference type="ChEBI" id="CHEBI:57970"/>
        <dbReference type="ChEBI" id="CHEBI:58342"/>
        <dbReference type="ChEBI" id="CHEBI:58608"/>
        <dbReference type="EC" id="2.3.1.51"/>
    </reaction>
</comment>
<keyword evidence="6" id="KW-0614">Plasmid</keyword>
<reference evidence="6" key="1">
    <citation type="submission" date="2015-03" db="EMBL/GenBank/DDBJ databases">
        <title>MIGS Cultured Bacterial/Archaeal sample from Brevibacillus laterosporus.</title>
        <authorList>
            <person name="Zeng D."/>
            <person name="Zhu L."/>
            <person name="Dong G."/>
            <person name="Ye W."/>
            <person name="Ren D."/>
            <person name="Wu L."/>
            <person name="Xu J."/>
            <person name="Li G."/>
            <person name="Guo L."/>
        </authorList>
    </citation>
    <scope>NUCLEOTIDE SEQUENCE</scope>
    <source>
        <strain evidence="6">B9</strain>
        <plasmid evidence="6">unnamed1</plasmid>
    </source>
</reference>
<evidence type="ECO:0000256" key="4">
    <source>
        <dbReference type="RuleBase" id="RU361267"/>
    </source>
</evidence>
<dbReference type="NCBIfam" id="TIGR00530">
    <property type="entry name" value="AGP_acyltrn"/>
    <property type="match status" value="1"/>
</dbReference>
<gene>
    <name evidence="6" type="ORF">EX87_17550</name>
</gene>
<comment type="similarity">
    <text evidence="1 4">Belongs to the 1-acyl-sn-glycerol-3-phosphate acyltransferase family.</text>
</comment>
<dbReference type="RefSeq" id="WP_031414474.1">
    <property type="nucleotide sequence ID" value="NZ_CP011075.1"/>
</dbReference>
<dbReference type="PANTHER" id="PTHR10434:SF11">
    <property type="entry name" value="1-ACYL-SN-GLYCEROL-3-PHOSPHATE ACYLTRANSFERASE"/>
    <property type="match status" value="1"/>
</dbReference>
<keyword evidence="4" id="KW-0444">Lipid biosynthesis</keyword>
<evidence type="ECO:0000256" key="1">
    <source>
        <dbReference type="ARBA" id="ARBA00008655"/>
    </source>
</evidence>
<dbReference type="CDD" id="cd07989">
    <property type="entry name" value="LPLAT_AGPAT-like"/>
    <property type="match status" value="1"/>
</dbReference>
<organism evidence="6">
    <name type="scientific">Brevibacillus laterosporus</name>
    <name type="common">Bacillus laterosporus</name>
    <dbReference type="NCBI Taxonomy" id="1465"/>
    <lineage>
        <taxon>Bacteria</taxon>
        <taxon>Bacillati</taxon>
        <taxon>Bacillota</taxon>
        <taxon>Bacilli</taxon>
        <taxon>Bacillales</taxon>
        <taxon>Paenibacillaceae</taxon>
        <taxon>Brevibacillus</taxon>
    </lineage>
</organism>
<comment type="domain">
    <text evidence="4">The HXXXXD motif is essential for acyltransferase activity and may constitute the binding site for the phosphate moiety of the glycerol-3-phosphate.</text>
</comment>
<name>A0A0F7EJ62_BRELA</name>
<dbReference type="PANTHER" id="PTHR10434">
    <property type="entry name" value="1-ACYL-SN-GLYCEROL-3-PHOSPHATE ACYLTRANSFERASE"/>
    <property type="match status" value="1"/>
</dbReference>
<keyword evidence="4" id="KW-0443">Lipid metabolism</keyword>
<keyword evidence="3 4" id="KW-0012">Acyltransferase</keyword>
<dbReference type="SMART" id="SM00563">
    <property type="entry name" value="PlsC"/>
    <property type="match status" value="1"/>
</dbReference>
<dbReference type="InterPro" id="IPR002123">
    <property type="entry name" value="Plipid/glycerol_acylTrfase"/>
</dbReference>
<sequence length="197" mass="22167">MILYKFFRGIFRIVLKGLYRYESIGYENVPNEGPVILCSNHISNWDPPLLGCGIDRQVSYMAKEELFRFPVLSHVLKSFNAIPVKRGGNDRGAIRTTLQVLEQGKVFGIFPEGTRSKTGELGEGKTGVAMFALKSEAAIVPVAIIGPYRLFHKVKVVYGKPIDISKYREAKSSSETMREVTQVIMSEIQKLKDTHQQ</sequence>
<feature type="domain" description="Phospholipid/glycerol acyltransferase" evidence="5">
    <location>
        <begin position="35"/>
        <end position="147"/>
    </location>
</feature>
<dbReference type="GO" id="GO:0003841">
    <property type="term" value="F:1-acylglycerol-3-phosphate O-acyltransferase activity"/>
    <property type="evidence" value="ECO:0007669"/>
    <property type="project" value="UniProtKB-UniRule"/>
</dbReference>
<dbReference type="InterPro" id="IPR004552">
    <property type="entry name" value="AGP_acyltrans"/>
</dbReference>
<keyword evidence="4" id="KW-0594">Phospholipid biosynthesis</keyword>
<evidence type="ECO:0000313" key="6">
    <source>
        <dbReference type="EMBL" id="AKF95428.1"/>
    </source>
</evidence>
<dbReference type="AlphaFoldDB" id="A0A0F7EJ62"/>
<keyword evidence="4" id="KW-1208">Phospholipid metabolism</keyword>
<evidence type="ECO:0000256" key="2">
    <source>
        <dbReference type="ARBA" id="ARBA00022679"/>
    </source>
</evidence>
<dbReference type="EMBL" id="CP011075">
    <property type="protein sequence ID" value="AKF95428.1"/>
    <property type="molecule type" value="Genomic_DNA"/>
</dbReference>
<dbReference type="EC" id="2.3.1.51" evidence="4"/>
<evidence type="ECO:0000256" key="3">
    <source>
        <dbReference type="ARBA" id="ARBA00023315"/>
    </source>
</evidence>
<keyword evidence="2 4" id="KW-0808">Transferase</keyword>
<dbReference type="GO" id="GO:0016020">
    <property type="term" value="C:membrane"/>
    <property type="evidence" value="ECO:0007669"/>
    <property type="project" value="InterPro"/>
</dbReference>
<geneLocation type="plasmid" evidence="6">
    <name>unnamed1</name>
</geneLocation>
<evidence type="ECO:0000259" key="5">
    <source>
        <dbReference type="SMART" id="SM00563"/>
    </source>
</evidence>
<accession>A0A0F7EJ62</accession>
<dbReference type="SUPFAM" id="SSF69593">
    <property type="entry name" value="Glycerol-3-phosphate (1)-acyltransferase"/>
    <property type="match status" value="1"/>
</dbReference>
<proteinExistence type="inferred from homology"/>
<dbReference type="Pfam" id="PF01553">
    <property type="entry name" value="Acyltransferase"/>
    <property type="match status" value="1"/>
</dbReference>
<protein>
    <recommendedName>
        <fullName evidence="4">1-acyl-sn-glycerol-3-phosphate acyltransferase</fullName>
        <ecNumber evidence="4">2.3.1.51</ecNumber>
    </recommendedName>
</protein>
<dbReference type="GO" id="GO:0006654">
    <property type="term" value="P:phosphatidic acid biosynthetic process"/>
    <property type="evidence" value="ECO:0007669"/>
    <property type="project" value="TreeGrafter"/>
</dbReference>